<protein>
    <submittedName>
        <fullName evidence="8">ALBINO3-like protein 3, mitochondrial</fullName>
    </submittedName>
</protein>
<dbReference type="PANTHER" id="PTHR12428:SF65">
    <property type="entry name" value="CYTOCHROME C OXIDASE ASSEMBLY PROTEIN COX18, MITOCHONDRIAL"/>
    <property type="match status" value="1"/>
</dbReference>
<reference evidence="9" key="1">
    <citation type="journal article" date="2016" name="Nature">
        <title>The genome of the seagrass Zostera marina reveals angiosperm adaptation to the sea.</title>
        <authorList>
            <person name="Olsen J.L."/>
            <person name="Rouze P."/>
            <person name="Verhelst B."/>
            <person name="Lin Y.-C."/>
            <person name="Bayer T."/>
            <person name="Collen J."/>
            <person name="Dattolo E."/>
            <person name="De Paoli E."/>
            <person name="Dittami S."/>
            <person name="Maumus F."/>
            <person name="Michel G."/>
            <person name="Kersting A."/>
            <person name="Lauritano C."/>
            <person name="Lohaus R."/>
            <person name="Toepel M."/>
            <person name="Tonon T."/>
            <person name="Vanneste K."/>
            <person name="Amirebrahimi M."/>
            <person name="Brakel J."/>
            <person name="Bostroem C."/>
            <person name="Chovatia M."/>
            <person name="Grimwood J."/>
            <person name="Jenkins J.W."/>
            <person name="Jueterbock A."/>
            <person name="Mraz A."/>
            <person name="Stam W.T."/>
            <person name="Tice H."/>
            <person name="Bornberg-Bauer E."/>
            <person name="Green P.J."/>
            <person name="Pearson G.A."/>
            <person name="Procaccini G."/>
            <person name="Duarte C.M."/>
            <person name="Schmutz J."/>
            <person name="Reusch T.B.H."/>
            <person name="Van de Peer Y."/>
        </authorList>
    </citation>
    <scope>NUCLEOTIDE SEQUENCE [LARGE SCALE GENOMIC DNA]</scope>
    <source>
        <strain evidence="9">cv. Finnish</strain>
    </source>
</reference>
<keyword evidence="5 7" id="KW-0472">Membrane</keyword>
<evidence type="ECO:0000256" key="5">
    <source>
        <dbReference type="ARBA" id="ARBA00023136"/>
    </source>
</evidence>
<feature type="transmembrane region" description="Helical" evidence="7">
    <location>
        <begin position="284"/>
        <end position="309"/>
    </location>
</feature>
<evidence type="ECO:0000256" key="4">
    <source>
        <dbReference type="ARBA" id="ARBA00022989"/>
    </source>
</evidence>
<feature type="transmembrane region" description="Helical" evidence="7">
    <location>
        <begin position="191"/>
        <end position="210"/>
    </location>
</feature>
<evidence type="ECO:0000313" key="8">
    <source>
        <dbReference type="EMBL" id="KMZ58203.1"/>
    </source>
</evidence>
<evidence type="ECO:0000256" key="7">
    <source>
        <dbReference type="SAM" id="Phobius"/>
    </source>
</evidence>
<dbReference type="InterPro" id="IPR019734">
    <property type="entry name" value="TPR_rpt"/>
</dbReference>
<evidence type="ECO:0000256" key="2">
    <source>
        <dbReference type="ARBA" id="ARBA00010583"/>
    </source>
</evidence>
<comment type="caution">
    <text evidence="8">The sequence shown here is derived from an EMBL/GenBank/DDBJ whole genome shotgun (WGS) entry which is preliminary data.</text>
</comment>
<proteinExistence type="inferred from homology"/>
<dbReference type="InterPro" id="IPR011990">
    <property type="entry name" value="TPR-like_helical_dom_sf"/>
</dbReference>
<feature type="transmembrane region" description="Helical" evidence="7">
    <location>
        <begin position="122"/>
        <end position="145"/>
    </location>
</feature>
<feature type="repeat" description="TPR" evidence="6">
    <location>
        <begin position="369"/>
        <end position="402"/>
    </location>
</feature>
<organism evidence="8 9">
    <name type="scientific">Zostera marina</name>
    <name type="common">Eelgrass</name>
    <dbReference type="NCBI Taxonomy" id="29655"/>
    <lineage>
        <taxon>Eukaryota</taxon>
        <taxon>Viridiplantae</taxon>
        <taxon>Streptophyta</taxon>
        <taxon>Embryophyta</taxon>
        <taxon>Tracheophyta</taxon>
        <taxon>Spermatophyta</taxon>
        <taxon>Magnoliopsida</taxon>
        <taxon>Liliopsida</taxon>
        <taxon>Zosteraceae</taxon>
        <taxon>Zostera</taxon>
    </lineage>
</organism>
<dbReference type="CDD" id="cd20069">
    <property type="entry name" value="5TM_Oxa1-like"/>
    <property type="match status" value="1"/>
</dbReference>
<feature type="transmembrane region" description="Helical" evidence="7">
    <location>
        <begin position="245"/>
        <end position="263"/>
    </location>
</feature>
<dbReference type="SUPFAM" id="SSF48452">
    <property type="entry name" value="TPR-like"/>
    <property type="match status" value="1"/>
</dbReference>
<dbReference type="PANTHER" id="PTHR12428">
    <property type="entry name" value="OXA1"/>
    <property type="match status" value="1"/>
</dbReference>
<feature type="repeat" description="TPR" evidence="6">
    <location>
        <begin position="403"/>
        <end position="436"/>
    </location>
</feature>
<dbReference type="AlphaFoldDB" id="A0A0K9NNM2"/>
<evidence type="ECO:0000256" key="1">
    <source>
        <dbReference type="ARBA" id="ARBA00004141"/>
    </source>
</evidence>
<comment type="subcellular location">
    <subcellularLocation>
        <location evidence="1">Membrane</location>
        <topology evidence="1">Multi-pass membrane protein</topology>
    </subcellularLocation>
</comment>
<dbReference type="SMART" id="SM00028">
    <property type="entry name" value="TPR"/>
    <property type="match status" value="4"/>
</dbReference>
<evidence type="ECO:0000313" key="9">
    <source>
        <dbReference type="Proteomes" id="UP000036987"/>
    </source>
</evidence>
<evidence type="ECO:0000256" key="3">
    <source>
        <dbReference type="ARBA" id="ARBA00022692"/>
    </source>
</evidence>
<dbReference type="Gene3D" id="1.25.40.10">
    <property type="entry name" value="Tetratricopeptide repeat domain"/>
    <property type="match status" value="1"/>
</dbReference>
<gene>
    <name evidence="8" type="ORF">ZOSMA_79G00460</name>
</gene>
<keyword evidence="6" id="KW-0802">TPR repeat</keyword>
<dbReference type="GO" id="GO:0032977">
    <property type="term" value="F:membrane insertase activity"/>
    <property type="evidence" value="ECO:0000318"/>
    <property type="project" value="GO_Central"/>
</dbReference>
<keyword evidence="3 7" id="KW-0812">Transmembrane</keyword>
<keyword evidence="4 7" id="KW-1133">Transmembrane helix</keyword>
<comment type="similarity">
    <text evidence="2">Belongs to the OXA1/ALB3/YidC (TC 2.A.9.2) family.</text>
</comment>
<dbReference type="OMA" id="FPEATVC"/>
<dbReference type="GO" id="GO:0005743">
    <property type="term" value="C:mitochondrial inner membrane"/>
    <property type="evidence" value="ECO:0000318"/>
    <property type="project" value="GO_Central"/>
</dbReference>
<dbReference type="Proteomes" id="UP000036987">
    <property type="component" value="Unassembled WGS sequence"/>
</dbReference>
<dbReference type="Pfam" id="PF13432">
    <property type="entry name" value="TPR_16"/>
    <property type="match status" value="1"/>
</dbReference>
<sequence>MSVAVILAARRLRCNLFHGRFYPRFTLSNINVTPSTIYNPSYFSSSPYIGIPFRTFSWGASSHDSQLDKSGEVHLEGDGLFVGVPDLGADGDVISVMDDKFFYAPVRGLISALDGCHDVTGLPWWIVIATSTLALRVVLMPVLILQLKKMGRLSEFFPKLPPPFPPPSSGITFREQFTLHRRKRRELRCPSYLWSFAFFSVQFPCFLIWMTSVRRMCLDGHPGFDSGGALWFHNLTDFSHGACGPIFPVLIAGLHFVNIQISFRNFKASDMPGLIGVFAKYYKFYLDILSLPLLVIAFNIPQGSLVYWVTNSSLTMIQQLSLRSSYFRGKLGLPVVNANLKLKTSSNYVNGDNTSSEQQSSIRIESLTPEHLLQLGLEKMANGDYDKALPLLQLSTEKDPNMTRALIAMGQVLFSKKSLDDAADYFERAISKIKEEEELNLLILALFCVGLSRIQQGRKSEGIEHLKRLSNFKEPDTPSDKACYYQGVVLLGSTLFNEGQRSEAAMYLRKAVVFDPRVTKYLKECEEGLTENK</sequence>
<accession>A0A0K9NNM2</accession>
<dbReference type="EMBL" id="LFYR01001977">
    <property type="protein sequence ID" value="KMZ58203.1"/>
    <property type="molecule type" value="Genomic_DNA"/>
</dbReference>
<dbReference type="STRING" id="29655.A0A0K9NNM2"/>
<name>A0A0K9NNM2_ZOSMR</name>
<dbReference type="GO" id="GO:0032979">
    <property type="term" value="P:protein insertion into mitochondrial inner membrane from matrix"/>
    <property type="evidence" value="ECO:0000318"/>
    <property type="project" value="GO_Central"/>
</dbReference>
<keyword evidence="9" id="KW-1185">Reference proteome</keyword>
<evidence type="ECO:0000256" key="6">
    <source>
        <dbReference type="PROSITE-ProRule" id="PRU00339"/>
    </source>
</evidence>
<dbReference type="InterPro" id="IPR001708">
    <property type="entry name" value="YidC/ALB3/OXA1/COX18"/>
</dbReference>
<dbReference type="PROSITE" id="PS50005">
    <property type="entry name" value="TPR"/>
    <property type="match status" value="2"/>
</dbReference>
<dbReference type="OrthoDB" id="2148490at2759"/>